<dbReference type="HOGENOM" id="CLU_1084324_0_0_5"/>
<reference evidence="1 2" key="1">
    <citation type="journal article" date="2015" name="Genome Announc.">
        <title>Complete genome sequence of Martelella endophytica YC6887, which has antifungal activity associated with a halophyte.</title>
        <authorList>
            <person name="Khan A."/>
            <person name="Khan H."/>
            <person name="Chung E.J."/>
            <person name="Hossain M.T."/>
            <person name="Chung Y.R."/>
        </authorList>
    </citation>
    <scope>NUCLEOTIDE SEQUENCE [LARGE SCALE GENOMIC DNA]</scope>
    <source>
        <strain evidence="1">YC6887</strain>
    </source>
</reference>
<dbReference type="OrthoDB" id="8264995at2"/>
<dbReference type="PATRIC" id="fig|1486262.3.peg.335"/>
<dbReference type="AlphaFoldDB" id="A0A0D5LL29"/>
<evidence type="ECO:0000313" key="1">
    <source>
        <dbReference type="EMBL" id="AJY44675.1"/>
    </source>
</evidence>
<dbReference type="KEGG" id="mey:TM49_01630"/>
<dbReference type="EMBL" id="CP010803">
    <property type="protein sequence ID" value="AJY44675.1"/>
    <property type="molecule type" value="Genomic_DNA"/>
</dbReference>
<name>A0A0D5LL29_MAREN</name>
<organism evidence="1 2">
    <name type="scientific">Martelella endophytica</name>
    <dbReference type="NCBI Taxonomy" id="1486262"/>
    <lineage>
        <taxon>Bacteria</taxon>
        <taxon>Pseudomonadati</taxon>
        <taxon>Pseudomonadota</taxon>
        <taxon>Alphaproteobacteria</taxon>
        <taxon>Hyphomicrobiales</taxon>
        <taxon>Aurantimonadaceae</taxon>
        <taxon>Martelella</taxon>
    </lineage>
</organism>
<dbReference type="Proteomes" id="UP000032611">
    <property type="component" value="Chromosome"/>
</dbReference>
<protein>
    <submittedName>
        <fullName evidence="1">Uncharacterized protein</fullName>
    </submittedName>
</protein>
<gene>
    <name evidence="1" type="ORF">TM49_01630</name>
</gene>
<proteinExistence type="predicted"/>
<keyword evidence="2" id="KW-1185">Reference proteome</keyword>
<accession>A0A0D5LL29</accession>
<dbReference type="RefSeq" id="WP_045679254.1">
    <property type="nucleotide sequence ID" value="NZ_CP010803.1"/>
</dbReference>
<sequence>MRKMTIEQLLTWAFTEELCKAQGGGRLIPAMQSASAIYGDIETLGTLIDRSPNGWGVIPTWSDVDEPHADALKVGQAVKALTKDGFDIPVDWYPFPEWSDERGLIRAEVDRVLAGERARGERQTGRHAYNLIVTCAVLKRGPDWRADRPKERMVEHNGMPAWFVMKRFKDAFGKSRMVEVDGRDKRSRRPVKGAYRKYVLSDPLRGAILSRLDWMVWQAALKLLDRELDHTLSFGNTLPMRFDPAPWVGKFQAVLPEQSIDKAG</sequence>
<evidence type="ECO:0000313" key="2">
    <source>
        <dbReference type="Proteomes" id="UP000032611"/>
    </source>
</evidence>